<dbReference type="RefSeq" id="WP_140588336.1">
    <property type="nucleotide sequence ID" value="NZ_VFWZ01000001.1"/>
</dbReference>
<protein>
    <submittedName>
        <fullName evidence="1">Uncharacterized protein</fullName>
    </submittedName>
</protein>
<dbReference type="Proteomes" id="UP000315540">
    <property type="component" value="Unassembled WGS sequence"/>
</dbReference>
<name>A0A504JPI0_9FLAO</name>
<dbReference type="OrthoDB" id="1163992at2"/>
<sequence length="65" mass="7013">MLKNILNLNNVQKLDRNQKANINGGNSRGPICEIGPFTIDCSTNTDGRCTCVNGRCVTGPSTDCR</sequence>
<keyword evidence="2" id="KW-1185">Reference proteome</keyword>
<gene>
    <name evidence="1" type="ORF">FHK87_00115</name>
</gene>
<proteinExistence type="predicted"/>
<dbReference type="AlphaFoldDB" id="A0A504JPI0"/>
<evidence type="ECO:0000313" key="1">
    <source>
        <dbReference type="EMBL" id="TPN88651.1"/>
    </source>
</evidence>
<organism evidence="1 2">
    <name type="scientific">Aquimarina algicola</name>
    <dbReference type="NCBI Taxonomy" id="2589995"/>
    <lineage>
        <taxon>Bacteria</taxon>
        <taxon>Pseudomonadati</taxon>
        <taxon>Bacteroidota</taxon>
        <taxon>Flavobacteriia</taxon>
        <taxon>Flavobacteriales</taxon>
        <taxon>Flavobacteriaceae</taxon>
        <taxon>Aquimarina</taxon>
    </lineage>
</organism>
<dbReference type="EMBL" id="VFWZ01000001">
    <property type="protein sequence ID" value="TPN88651.1"/>
    <property type="molecule type" value="Genomic_DNA"/>
</dbReference>
<reference evidence="1 2" key="1">
    <citation type="submission" date="2019-06" db="EMBL/GenBank/DDBJ databases">
        <authorList>
            <person name="Meng X."/>
        </authorList>
    </citation>
    <scope>NUCLEOTIDE SEQUENCE [LARGE SCALE GENOMIC DNA]</scope>
    <source>
        <strain evidence="1 2">M625</strain>
    </source>
</reference>
<accession>A0A504JPI0</accession>
<evidence type="ECO:0000313" key="2">
    <source>
        <dbReference type="Proteomes" id="UP000315540"/>
    </source>
</evidence>
<comment type="caution">
    <text evidence="1">The sequence shown here is derived from an EMBL/GenBank/DDBJ whole genome shotgun (WGS) entry which is preliminary data.</text>
</comment>